<dbReference type="InterPro" id="IPR011990">
    <property type="entry name" value="TPR-like_helical_dom_sf"/>
</dbReference>
<gene>
    <name evidence="1" type="ORF">Mth01_07870</name>
</gene>
<evidence type="ECO:0000313" key="2">
    <source>
        <dbReference type="Proteomes" id="UP000610966"/>
    </source>
</evidence>
<protein>
    <recommendedName>
        <fullName evidence="3">Tetratricopeptide repeat protein</fullName>
    </recommendedName>
</protein>
<keyword evidence="2" id="KW-1185">Reference proteome</keyword>
<dbReference type="Proteomes" id="UP000610966">
    <property type="component" value="Unassembled WGS sequence"/>
</dbReference>
<sequence length="190" mass="19852">MTAIDPGRLDHAHRLAQAHQLTRSGDLDGAAAIFAELAEDEASPDRTEAGAGLSAVAERMAELLLEEGDPGQAADVLVRALSVDAVADVADAARLRVLLGIAHLELACAEFAAAVEDGRGEGADADTGALAIELLARTLPLRGRDADAETVWRYGLDHPDQALAEQVRLRLGRDVRPAVSATPKSPESTP</sequence>
<evidence type="ECO:0008006" key="3">
    <source>
        <dbReference type="Google" id="ProtNLM"/>
    </source>
</evidence>
<reference evidence="1" key="1">
    <citation type="submission" date="2021-01" db="EMBL/GenBank/DDBJ databases">
        <title>Whole genome shotgun sequence of Sphaerimonospora thailandensis NBRC 107569.</title>
        <authorList>
            <person name="Komaki H."/>
            <person name="Tamura T."/>
        </authorList>
    </citation>
    <scope>NUCLEOTIDE SEQUENCE</scope>
    <source>
        <strain evidence="1">NBRC 107569</strain>
    </source>
</reference>
<dbReference type="EMBL" id="BOOG01000008">
    <property type="protein sequence ID" value="GIH68534.1"/>
    <property type="molecule type" value="Genomic_DNA"/>
</dbReference>
<organism evidence="1 2">
    <name type="scientific">Sphaerimonospora thailandensis</name>
    <dbReference type="NCBI Taxonomy" id="795644"/>
    <lineage>
        <taxon>Bacteria</taxon>
        <taxon>Bacillati</taxon>
        <taxon>Actinomycetota</taxon>
        <taxon>Actinomycetes</taxon>
        <taxon>Streptosporangiales</taxon>
        <taxon>Streptosporangiaceae</taxon>
        <taxon>Sphaerimonospora</taxon>
    </lineage>
</organism>
<dbReference type="RefSeq" id="WP_204011324.1">
    <property type="nucleotide sequence ID" value="NZ_BOOG01000008.1"/>
</dbReference>
<comment type="caution">
    <text evidence="1">The sequence shown here is derived from an EMBL/GenBank/DDBJ whole genome shotgun (WGS) entry which is preliminary data.</text>
</comment>
<dbReference type="AlphaFoldDB" id="A0A8J3R5U3"/>
<dbReference type="Gene3D" id="1.25.40.10">
    <property type="entry name" value="Tetratricopeptide repeat domain"/>
    <property type="match status" value="1"/>
</dbReference>
<name>A0A8J3R5U3_9ACTN</name>
<evidence type="ECO:0000313" key="1">
    <source>
        <dbReference type="EMBL" id="GIH68534.1"/>
    </source>
</evidence>
<proteinExistence type="predicted"/>
<accession>A0A8J3R5U3</accession>